<keyword evidence="7" id="KW-1185">Reference proteome</keyword>
<dbReference type="Pfam" id="PF00440">
    <property type="entry name" value="TetR_N"/>
    <property type="match status" value="1"/>
</dbReference>
<evidence type="ECO:0000256" key="4">
    <source>
        <dbReference type="PROSITE-ProRule" id="PRU00335"/>
    </source>
</evidence>
<comment type="caution">
    <text evidence="6">The sequence shown here is derived from an EMBL/GenBank/DDBJ whole genome shotgun (WGS) entry which is preliminary data.</text>
</comment>
<dbReference type="GO" id="GO:0000976">
    <property type="term" value="F:transcription cis-regulatory region binding"/>
    <property type="evidence" value="ECO:0007669"/>
    <property type="project" value="TreeGrafter"/>
</dbReference>
<dbReference type="EMBL" id="SOHJ01000002">
    <property type="protein sequence ID" value="TFD62535.1"/>
    <property type="molecule type" value="Genomic_DNA"/>
</dbReference>
<dbReference type="PANTHER" id="PTHR30055">
    <property type="entry name" value="HTH-TYPE TRANSCRIPTIONAL REGULATOR RUTR"/>
    <property type="match status" value="1"/>
</dbReference>
<organism evidence="6 7">
    <name type="scientific">Cryobacterium suzukii</name>
    <dbReference type="NCBI Taxonomy" id="1259198"/>
    <lineage>
        <taxon>Bacteria</taxon>
        <taxon>Bacillati</taxon>
        <taxon>Actinomycetota</taxon>
        <taxon>Actinomycetes</taxon>
        <taxon>Micrococcales</taxon>
        <taxon>Microbacteriaceae</taxon>
        <taxon>Cryobacterium</taxon>
    </lineage>
</organism>
<dbReference type="PANTHER" id="PTHR30055:SF234">
    <property type="entry name" value="HTH-TYPE TRANSCRIPTIONAL REGULATOR BETI"/>
    <property type="match status" value="1"/>
</dbReference>
<sequence>MSKNAPAPSAPTRDRLLDAFEELLVEGGERSATLDSVAAAAAVSKGGLLYHFASKDALVDGLLARLDALAREDADNIRTAPAGPVDYLIRTSVHTGSPLDRAYIAGSRLAQGRDPRAMQVLSDIRRRWLSVIEDAVHDPDTAQAIMLISDGLYVNSSLAAHEITPPSHTDESMTRLITLIGRLLTHNTKSTELDTRLPA</sequence>
<keyword evidence="1" id="KW-0805">Transcription regulation</keyword>
<accession>A0A4R9AID5</accession>
<protein>
    <submittedName>
        <fullName evidence="6">TetR/AcrR family transcriptional regulator</fullName>
    </submittedName>
</protein>
<dbReference type="PROSITE" id="PS50977">
    <property type="entry name" value="HTH_TETR_2"/>
    <property type="match status" value="1"/>
</dbReference>
<feature type="DNA-binding region" description="H-T-H motif" evidence="4">
    <location>
        <begin position="33"/>
        <end position="52"/>
    </location>
</feature>
<evidence type="ECO:0000256" key="3">
    <source>
        <dbReference type="ARBA" id="ARBA00023163"/>
    </source>
</evidence>
<reference evidence="6 7" key="1">
    <citation type="submission" date="2019-03" db="EMBL/GenBank/DDBJ databases">
        <title>Genomics of glacier-inhabiting Cryobacterium strains.</title>
        <authorList>
            <person name="Liu Q."/>
            <person name="Xin Y.-H."/>
        </authorList>
    </citation>
    <scope>NUCLEOTIDE SEQUENCE [LARGE SCALE GENOMIC DNA]</scope>
    <source>
        <strain evidence="6 7">Sr39</strain>
    </source>
</reference>
<dbReference type="PRINTS" id="PR00455">
    <property type="entry name" value="HTHTETR"/>
</dbReference>
<keyword evidence="2 4" id="KW-0238">DNA-binding</keyword>
<keyword evidence="3" id="KW-0804">Transcription</keyword>
<gene>
    <name evidence="6" type="ORF">E3T39_00845</name>
</gene>
<proteinExistence type="predicted"/>
<feature type="domain" description="HTH tetR-type" evidence="5">
    <location>
        <begin position="10"/>
        <end position="70"/>
    </location>
</feature>
<dbReference type="Pfam" id="PF17937">
    <property type="entry name" value="TetR_C_28"/>
    <property type="match status" value="1"/>
</dbReference>
<dbReference type="InterPro" id="IPR001647">
    <property type="entry name" value="HTH_TetR"/>
</dbReference>
<dbReference type="Gene3D" id="1.10.357.10">
    <property type="entry name" value="Tetracycline Repressor, domain 2"/>
    <property type="match status" value="1"/>
</dbReference>
<dbReference type="GO" id="GO:0003700">
    <property type="term" value="F:DNA-binding transcription factor activity"/>
    <property type="evidence" value="ECO:0007669"/>
    <property type="project" value="TreeGrafter"/>
</dbReference>
<dbReference type="InterPro" id="IPR050109">
    <property type="entry name" value="HTH-type_TetR-like_transc_reg"/>
</dbReference>
<evidence type="ECO:0000256" key="2">
    <source>
        <dbReference type="ARBA" id="ARBA00023125"/>
    </source>
</evidence>
<dbReference type="InterPro" id="IPR041479">
    <property type="entry name" value="TetR_CgmR_C"/>
</dbReference>
<dbReference type="SUPFAM" id="SSF46689">
    <property type="entry name" value="Homeodomain-like"/>
    <property type="match status" value="1"/>
</dbReference>
<dbReference type="InterPro" id="IPR009057">
    <property type="entry name" value="Homeodomain-like_sf"/>
</dbReference>
<evidence type="ECO:0000256" key="1">
    <source>
        <dbReference type="ARBA" id="ARBA00023015"/>
    </source>
</evidence>
<evidence type="ECO:0000259" key="5">
    <source>
        <dbReference type="PROSITE" id="PS50977"/>
    </source>
</evidence>
<evidence type="ECO:0000313" key="6">
    <source>
        <dbReference type="EMBL" id="TFD62535.1"/>
    </source>
</evidence>
<evidence type="ECO:0000313" key="7">
    <source>
        <dbReference type="Proteomes" id="UP000298170"/>
    </source>
</evidence>
<name>A0A4R9AID5_9MICO</name>
<dbReference type="RefSeq" id="WP_134512889.1">
    <property type="nucleotide sequence ID" value="NZ_SOHJ01000002.1"/>
</dbReference>
<dbReference type="AlphaFoldDB" id="A0A4R9AID5"/>
<dbReference type="Proteomes" id="UP000298170">
    <property type="component" value="Unassembled WGS sequence"/>
</dbReference>
<dbReference type="OrthoDB" id="9806334at2"/>